<reference evidence="2 3" key="1">
    <citation type="submission" date="2015-09" db="EMBL/GenBank/DDBJ databases">
        <title>Atta colombica WGS genome.</title>
        <authorList>
            <person name="Nygaard S."/>
            <person name="Hu H."/>
            <person name="Boomsma J."/>
            <person name="Zhang G."/>
        </authorList>
    </citation>
    <scope>NUCLEOTIDE SEQUENCE [LARGE SCALE GENOMIC DNA]</scope>
    <source>
        <strain evidence="2">Treedump-2</strain>
        <tissue evidence="2">Whole body</tissue>
    </source>
</reference>
<protein>
    <submittedName>
        <fullName evidence="2">Uncharacterized protein</fullName>
    </submittedName>
</protein>
<dbReference type="AlphaFoldDB" id="A0A151I2P1"/>
<name>A0A151I2P1_9HYME</name>
<gene>
    <name evidence="2" type="ORF">ALC53_07518</name>
</gene>
<dbReference type="Proteomes" id="UP000078540">
    <property type="component" value="Unassembled WGS sequence"/>
</dbReference>
<organism evidence="2 3">
    <name type="scientific">Atta colombica</name>
    <dbReference type="NCBI Taxonomy" id="520822"/>
    <lineage>
        <taxon>Eukaryota</taxon>
        <taxon>Metazoa</taxon>
        <taxon>Ecdysozoa</taxon>
        <taxon>Arthropoda</taxon>
        <taxon>Hexapoda</taxon>
        <taxon>Insecta</taxon>
        <taxon>Pterygota</taxon>
        <taxon>Neoptera</taxon>
        <taxon>Endopterygota</taxon>
        <taxon>Hymenoptera</taxon>
        <taxon>Apocrita</taxon>
        <taxon>Aculeata</taxon>
        <taxon>Formicoidea</taxon>
        <taxon>Formicidae</taxon>
        <taxon>Myrmicinae</taxon>
        <taxon>Atta</taxon>
    </lineage>
</organism>
<feature type="compositionally biased region" description="Polar residues" evidence="1">
    <location>
        <begin position="31"/>
        <end position="40"/>
    </location>
</feature>
<evidence type="ECO:0000313" key="2">
    <source>
        <dbReference type="EMBL" id="KYM82034.1"/>
    </source>
</evidence>
<proteinExistence type="predicted"/>
<keyword evidence="3" id="KW-1185">Reference proteome</keyword>
<dbReference type="EMBL" id="KQ976523">
    <property type="protein sequence ID" value="KYM82034.1"/>
    <property type="molecule type" value="Genomic_DNA"/>
</dbReference>
<evidence type="ECO:0000313" key="3">
    <source>
        <dbReference type="Proteomes" id="UP000078540"/>
    </source>
</evidence>
<accession>A0A151I2P1</accession>
<feature type="region of interest" description="Disordered" evidence="1">
    <location>
        <begin position="27"/>
        <end position="78"/>
    </location>
</feature>
<sequence length="96" mass="10999">MTELLIILERGLLRPCIPTCPDDGWTFYQPHPSQTSQTNIPLAPETDHQPEASLIAPTTTDQSRELSPDHPTSIRPIRHRMTPRRLVLDPSAYFQW</sequence>
<evidence type="ECO:0000256" key="1">
    <source>
        <dbReference type="SAM" id="MobiDB-lite"/>
    </source>
</evidence>